<dbReference type="PROSITE" id="PS51257">
    <property type="entry name" value="PROKAR_LIPOPROTEIN"/>
    <property type="match status" value="1"/>
</dbReference>
<proteinExistence type="predicted"/>
<feature type="region of interest" description="Disordered" evidence="1">
    <location>
        <begin position="465"/>
        <end position="606"/>
    </location>
</feature>
<feature type="compositionally biased region" description="Basic residues" evidence="1">
    <location>
        <begin position="324"/>
        <end position="338"/>
    </location>
</feature>
<comment type="caution">
    <text evidence="2">The sequence shown here is derived from an EMBL/GenBank/DDBJ whole genome shotgun (WGS) entry which is preliminary data.</text>
</comment>
<dbReference type="EMBL" id="WTUX01000017">
    <property type="protein sequence ID" value="MZR14126.1"/>
    <property type="molecule type" value="Genomic_DNA"/>
</dbReference>
<dbReference type="RefSeq" id="WP_161352245.1">
    <property type="nucleotide sequence ID" value="NZ_WTUX01000017.1"/>
</dbReference>
<evidence type="ECO:0008006" key="4">
    <source>
        <dbReference type="Google" id="ProtNLM"/>
    </source>
</evidence>
<feature type="compositionally biased region" description="Acidic residues" evidence="1">
    <location>
        <begin position="250"/>
        <end position="288"/>
    </location>
</feature>
<accession>A0A845M3I8</accession>
<feature type="compositionally biased region" description="Basic and acidic residues" evidence="1">
    <location>
        <begin position="511"/>
        <end position="521"/>
    </location>
</feature>
<reference evidence="2 3" key="1">
    <citation type="submission" date="2019-12" db="EMBL/GenBank/DDBJ databases">
        <title>Maritimibacter sp. nov. sp. isolated from sea sand.</title>
        <authorList>
            <person name="Kim J."/>
            <person name="Jeong S.E."/>
            <person name="Jung H.S."/>
            <person name="Jeon C.O."/>
        </authorList>
    </citation>
    <scope>NUCLEOTIDE SEQUENCE [LARGE SCALE GENOMIC DNA]</scope>
    <source>
        <strain evidence="2 3">DP07</strain>
    </source>
</reference>
<dbReference type="AlphaFoldDB" id="A0A845M3I8"/>
<name>A0A845M3I8_9RHOB</name>
<organism evidence="2 3">
    <name type="scientific">Maritimibacter harenae</name>
    <dbReference type="NCBI Taxonomy" id="2606218"/>
    <lineage>
        <taxon>Bacteria</taxon>
        <taxon>Pseudomonadati</taxon>
        <taxon>Pseudomonadota</taxon>
        <taxon>Alphaproteobacteria</taxon>
        <taxon>Rhodobacterales</taxon>
        <taxon>Roseobacteraceae</taxon>
        <taxon>Maritimibacter</taxon>
    </lineage>
</organism>
<feature type="compositionally biased region" description="Low complexity" evidence="1">
    <location>
        <begin position="562"/>
        <end position="571"/>
    </location>
</feature>
<evidence type="ECO:0000313" key="2">
    <source>
        <dbReference type="EMBL" id="MZR14126.1"/>
    </source>
</evidence>
<sequence>MVSSSRILTVSYGTFSCTLEGFDDPFSTMRSIAEYFRDLAADDRYFGAEPPQPDAEMLHQIAEREIKRRVEAQVSDNGVILRQAQEEPKAAAGLLTGGAARTDTRDDATAEEARRQEAEADAERRAAQAEREAEERRAAREAAEEAARREEEEAARKAAEEEAARQAEEAAARKAAEEAAEQARLEEEEARRAAEEEAARQRAEAEAEAATSERISRIHAVVDNTTDDEAEYDDDYAEDEHAEDYFGATADDDGLDDILEQAMVAEEEDEAAPTEAEAETAEDEDDDISAMLDRLSAEDEDDTAPEPETTPEPAARATDEAPAKPRRPVARVVRVRRPFGRDAETTPRPAANAQAADETAEEPEDFTVPGDSTLDPDAEAALAAELAAVERDSGATEYATDLGEDEDWFEADETAEAEEAFEDEDDWDEDDAQDDDIQPRGHRNAFDDVDMGETDRAIDRILEKTNTQLASGESSRRRNAIQHLKAAVQAKRADKDEVDDALESIDPTPLRGDDYRDDLARVVRPRRPQQDGGKPKRRLAPLVLVSEQRIDEDDRDDGETIARPAAATRPARPVRPVRPRRVGKSNLAMQARSEDAQEDEGEAASADMSTGFRAFSADLGVEGIEDALEAATAFVTQEVGRPWATRPQILSLALAVTHDVDREEALASFAQLLRSGAIEKIDRGQFVLTENSLYYE</sequence>
<gene>
    <name evidence="2" type="ORF">GQE99_13975</name>
</gene>
<protein>
    <recommendedName>
        <fullName evidence="4">Lipoprotein</fullName>
    </recommendedName>
</protein>
<dbReference type="Proteomes" id="UP000467322">
    <property type="component" value="Unassembled WGS sequence"/>
</dbReference>
<feature type="compositionally biased region" description="Acidic residues" evidence="1">
    <location>
        <begin position="225"/>
        <end position="242"/>
    </location>
</feature>
<feature type="region of interest" description="Disordered" evidence="1">
    <location>
        <begin position="91"/>
        <end position="452"/>
    </location>
</feature>
<evidence type="ECO:0000313" key="3">
    <source>
        <dbReference type="Proteomes" id="UP000467322"/>
    </source>
</evidence>
<feature type="compositionally biased region" description="Low complexity" evidence="1">
    <location>
        <begin position="91"/>
        <end position="101"/>
    </location>
</feature>
<keyword evidence="3" id="KW-1185">Reference proteome</keyword>
<evidence type="ECO:0000256" key="1">
    <source>
        <dbReference type="SAM" id="MobiDB-lite"/>
    </source>
</evidence>
<feature type="compositionally biased region" description="Basic and acidic residues" evidence="1">
    <location>
        <begin position="102"/>
        <end position="205"/>
    </location>
</feature>
<feature type="compositionally biased region" description="Acidic residues" evidence="1">
    <location>
        <begin position="402"/>
        <end position="436"/>
    </location>
</feature>
<feature type="compositionally biased region" description="Acidic residues" evidence="1">
    <location>
        <begin position="550"/>
        <end position="559"/>
    </location>
</feature>